<evidence type="ECO:0000313" key="3">
    <source>
        <dbReference type="EMBL" id="KAH1065505.1"/>
    </source>
</evidence>
<proteinExistence type="predicted"/>
<keyword evidence="2" id="KW-0812">Transmembrane</keyword>
<evidence type="ECO:0000256" key="1">
    <source>
        <dbReference type="SAM" id="MobiDB-lite"/>
    </source>
</evidence>
<feature type="region of interest" description="Disordered" evidence="1">
    <location>
        <begin position="1"/>
        <end position="36"/>
    </location>
</feature>
<comment type="caution">
    <text evidence="3">The sequence shown here is derived from an EMBL/GenBank/DDBJ whole genome shotgun (WGS) entry which is preliminary data.</text>
</comment>
<dbReference type="EMBL" id="JAIQCV010000009">
    <property type="protein sequence ID" value="KAH1065505.1"/>
    <property type="molecule type" value="Genomic_DNA"/>
</dbReference>
<dbReference type="Proteomes" id="UP000828251">
    <property type="component" value="Unassembled WGS sequence"/>
</dbReference>
<accession>A0A9D3UZC3</accession>
<feature type="transmembrane region" description="Helical" evidence="2">
    <location>
        <begin position="55"/>
        <end position="75"/>
    </location>
</feature>
<sequence>MQEHRSSDAKKAVATPLTNHTPTPSSFPHAAGGEPRVADDEGLTLLGRRLKKPELLLLVLVVVLEVVGAAMNLAVKALKLKVNHRKERGFGVELKVSPMSY</sequence>
<keyword evidence="2" id="KW-1133">Transmembrane helix</keyword>
<gene>
    <name evidence="3" type="ORF">J1N35_030492</name>
</gene>
<dbReference type="AlphaFoldDB" id="A0A9D3UZC3"/>
<reference evidence="3 4" key="1">
    <citation type="journal article" date="2021" name="Plant Biotechnol. J.">
        <title>Multi-omics assisted identification of the key and species-specific regulatory components of drought-tolerant mechanisms in Gossypium stocksii.</title>
        <authorList>
            <person name="Yu D."/>
            <person name="Ke L."/>
            <person name="Zhang D."/>
            <person name="Wu Y."/>
            <person name="Sun Y."/>
            <person name="Mei J."/>
            <person name="Sun J."/>
            <person name="Sun Y."/>
        </authorList>
    </citation>
    <scope>NUCLEOTIDE SEQUENCE [LARGE SCALE GENOMIC DNA]</scope>
    <source>
        <strain evidence="4">cv. E1</strain>
        <tissue evidence="3">Leaf</tissue>
    </source>
</reference>
<evidence type="ECO:0000313" key="4">
    <source>
        <dbReference type="Proteomes" id="UP000828251"/>
    </source>
</evidence>
<keyword evidence="4" id="KW-1185">Reference proteome</keyword>
<protein>
    <submittedName>
        <fullName evidence="3">Uncharacterized protein</fullName>
    </submittedName>
</protein>
<feature type="compositionally biased region" description="Basic and acidic residues" evidence="1">
    <location>
        <begin position="1"/>
        <end position="11"/>
    </location>
</feature>
<evidence type="ECO:0000256" key="2">
    <source>
        <dbReference type="SAM" id="Phobius"/>
    </source>
</evidence>
<feature type="compositionally biased region" description="Polar residues" evidence="1">
    <location>
        <begin position="16"/>
        <end position="26"/>
    </location>
</feature>
<name>A0A9D3UZC3_9ROSI</name>
<keyword evidence="2" id="KW-0472">Membrane</keyword>
<organism evidence="3 4">
    <name type="scientific">Gossypium stocksii</name>
    <dbReference type="NCBI Taxonomy" id="47602"/>
    <lineage>
        <taxon>Eukaryota</taxon>
        <taxon>Viridiplantae</taxon>
        <taxon>Streptophyta</taxon>
        <taxon>Embryophyta</taxon>
        <taxon>Tracheophyta</taxon>
        <taxon>Spermatophyta</taxon>
        <taxon>Magnoliopsida</taxon>
        <taxon>eudicotyledons</taxon>
        <taxon>Gunneridae</taxon>
        <taxon>Pentapetalae</taxon>
        <taxon>rosids</taxon>
        <taxon>malvids</taxon>
        <taxon>Malvales</taxon>
        <taxon>Malvaceae</taxon>
        <taxon>Malvoideae</taxon>
        <taxon>Gossypium</taxon>
    </lineage>
</organism>